<name>A0ABT2YGS2_9BURK</name>
<dbReference type="RefSeq" id="WP_263571840.1">
    <property type="nucleotide sequence ID" value="NZ_JAJIRN010000006.1"/>
</dbReference>
<dbReference type="EMBL" id="JAJIRN010000006">
    <property type="protein sequence ID" value="MCV2369246.1"/>
    <property type="molecule type" value="Genomic_DNA"/>
</dbReference>
<comment type="caution">
    <text evidence="1">The sequence shown here is derived from an EMBL/GenBank/DDBJ whole genome shotgun (WGS) entry which is preliminary data.</text>
</comment>
<proteinExistence type="predicted"/>
<reference evidence="1 2" key="1">
    <citation type="submission" date="2021-11" db="EMBL/GenBank/DDBJ databases">
        <authorList>
            <person name="Liang Q."/>
            <person name="Mou H."/>
            <person name="Liu Z."/>
        </authorList>
    </citation>
    <scope>NUCLEOTIDE SEQUENCE [LARGE SCALE GENOMIC DNA]</scope>
    <source>
        <strain evidence="1 2">CHU3</strain>
    </source>
</reference>
<organism evidence="1 2">
    <name type="scientific">Roseateles oligotrophus</name>
    <dbReference type="NCBI Taxonomy" id="1769250"/>
    <lineage>
        <taxon>Bacteria</taxon>
        <taxon>Pseudomonadati</taxon>
        <taxon>Pseudomonadota</taxon>
        <taxon>Betaproteobacteria</taxon>
        <taxon>Burkholderiales</taxon>
        <taxon>Sphaerotilaceae</taxon>
        <taxon>Roseateles</taxon>
    </lineage>
</organism>
<evidence type="ECO:0000313" key="1">
    <source>
        <dbReference type="EMBL" id="MCV2369246.1"/>
    </source>
</evidence>
<accession>A0ABT2YGS2</accession>
<dbReference type="Proteomes" id="UP001209701">
    <property type="component" value="Unassembled WGS sequence"/>
</dbReference>
<sequence>MSMKKTDLDRLAGIKLDGQMRGAPVLGRFGQGAAQLVDRKEQRRLDSAAGLVPFACKLPSDLTQTLRERAAAHAGGINGLVAELLLKGLA</sequence>
<protein>
    <submittedName>
        <fullName evidence="1">Uncharacterized protein</fullName>
    </submittedName>
</protein>
<keyword evidence="2" id="KW-1185">Reference proteome</keyword>
<evidence type="ECO:0000313" key="2">
    <source>
        <dbReference type="Proteomes" id="UP001209701"/>
    </source>
</evidence>
<gene>
    <name evidence="1" type="ORF">LNV07_14265</name>
</gene>